<evidence type="ECO:0000256" key="1">
    <source>
        <dbReference type="ARBA" id="ARBA00022553"/>
    </source>
</evidence>
<dbReference type="Pfam" id="PF08448">
    <property type="entry name" value="PAS_4"/>
    <property type="match status" value="1"/>
</dbReference>
<keyword evidence="3" id="KW-0418">Kinase</keyword>
<feature type="modified residue" description="4-aspartylphosphate" evidence="4">
    <location>
        <position position="507"/>
    </location>
</feature>
<feature type="domain" description="Response regulatory" evidence="6">
    <location>
        <begin position="454"/>
        <end position="576"/>
    </location>
</feature>
<dbReference type="InterPro" id="IPR029016">
    <property type="entry name" value="GAF-like_dom_sf"/>
</dbReference>
<dbReference type="AlphaFoldDB" id="A0A5C5XQV0"/>
<dbReference type="EMBL" id="SJPL01000002">
    <property type="protein sequence ID" value="TWT65586.1"/>
    <property type="molecule type" value="Genomic_DNA"/>
</dbReference>
<comment type="caution">
    <text evidence="7">The sequence shown here is derived from an EMBL/GenBank/DDBJ whole genome shotgun (WGS) entry which is preliminary data.</text>
</comment>
<dbReference type="CDD" id="cd17546">
    <property type="entry name" value="REC_hyHK_CKI1_RcsC-like"/>
    <property type="match status" value="1"/>
</dbReference>
<name>A0A5C5XQV0_9PLAN</name>
<sequence length="606" mass="66593">MSQFDGSNSDRGGQRPESSTPRLICIGDPSLAPATHDSLDVVPVRSASEAFDELECGDVVGIWIARDQLPQIGEVRGIAQSGAMLRDMPEGVALLDADMRVLWANRRLLKWAGRDEQTPMGMNFYALLGEPEIMGPDFCPFHTALAIADESNSTLHTADNRYFQVHAAPIHYPDATKQLIVTVGDITDEIMQQQKLAAIHQAGRELADIRPAEIFMMEVDERIELLKDNIRHYLSDLLNYEFIEIRLLEHATGNLMPLLSVGIDQEAADRKLLAHPQGNGITGYVAATGVSYICADVVNDPLFIPGVQGSRSSLTVPLILHDQVLGTLNVESPEPHAFGDTDLQFLEIFARDIALALNTLELLVAQKANTAQQSCDAIHSAVAMPVDEILNDAVNLMEDYIGHGGEMADRLRRILQNTRDIKRTIQQIGQKMTPLEAVPAGSRSPQDEVLRGQRVLVVDADEKVREDAHQLLERYGCIVETASKGDEAVLMVRGLGSGESYDVVISDIQLPDYSGYQLMLRLGERMDRVPMILMQGFGYDPGHSIVKARQNGLHPKGVLYKPFRLDQLIDVVRTILLANQPELAEGCGDAATDEAKKQQNETSGAS</sequence>
<dbReference type="InterPro" id="IPR050595">
    <property type="entry name" value="Bact_response_regulator"/>
</dbReference>
<dbReference type="InterPro" id="IPR035965">
    <property type="entry name" value="PAS-like_dom_sf"/>
</dbReference>
<gene>
    <name evidence="7" type="ORF">Pan14r_51330</name>
</gene>
<dbReference type="InterPro" id="IPR001789">
    <property type="entry name" value="Sig_transdc_resp-reg_receiver"/>
</dbReference>
<dbReference type="InterPro" id="IPR013656">
    <property type="entry name" value="PAS_4"/>
</dbReference>
<dbReference type="GO" id="GO:0016301">
    <property type="term" value="F:kinase activity"/>
    <property type="evidence" value="ECO:0007669"/>
    <property type="project" value="UniProtKB-KW"/>
</dbReference>
<evidence type="ECO:0000256" key="3">
    <source>
        <dbReference type="ARBA" id="ARBA00022777"/>
    </source>
</evidence>
<dbReference type="Gene3D" id="3.40.50.2300">
    <property type="match status" value="1"/>
</dbReference>
<dbReference type="CDD" id="cd00130">
    <property type="entry name" value="PAS"/>
    <property type="match status" value="1"/>
</dbReference>
<keyword evidence="8" id="KW-1185">Reference proteome</keyword>
<protein>
    <submittedName>
        <fullName evidence="7">Response regulator FixJ</fullName>
    </submittedName>
</protein>
<feature type="compositionally biased region" description="Polar residues" evidence="5">
    <location>
        <begin position="1"/>
        <end position="21"/>
    </location>
</feature>
<evidence type="ECO:0000256" key="4">
    <source>
        <dbReference type="PROSITE-ProRule" id="PRU00169"/>
    </source>
</evidence>
<dbReference type="InterPro" id="IPR000014">
    <property type="entry name" value="PAS"/>
</dbReference>
<dbReference type="SMART" id="SM00448">
    <property type="entry name" value="REC"/>
    <property type="match status" value="1"/>
</dbReference>
<reference evidence="7 8" key="1">
    <citation type="submission" date="2019-02" db="EMBL/GenBank/DDBJ databases">
        <title>Deep-cultivation of Planctomycetes and their phenomic and genomic characterization uncovers novel biology.</title>
        <authorList>
            <person name="Wiegand S."/>
            <person name="Jogler M."/>
            <person name="Boedeker C."/>
            <person name="Pinto D."/>
            <person name="Vollmers J."/>
            <person name="Rivas-Marin E."/>
            <person name="Kohn T."/>
            <person name="Peeters S.H."/>
            <person name="Heuer A."/>
            <person name="Rast P."/>
            <person name="Oberbeckmann S."/>
            <person name="Bunk B."/>
            <person name="Jeske O."/>
            <person name="Meyerdierks A."/>
            <person name="Storesund J.E."/>
            <person name="Kallscheuer N."/>
            <person name="Luecker S."/>
            <person name="Lage O.M."/>
            <person name="Pohl T."/>
            <person name="Merkel B.J."/>
            <person name="Hornburger P."/>
            <person name="Mueller R.-W."/>
            <person name="Bruemmer F."/>
            <person name="Labrenz M."/>
            <person name="Spormann A.M."/>
            <person name="Op Den Camp H."/>
            <person name="Overmann J."/>
            <person name="Amann R."/>
            <person name="Jetten M.S.M."/>
            <person name="Mascher T."/>
            <person name="Medema M.H."/>
            <person name="Devos D.P."/>
            <person name="Kaster A.-K."/>
            <person name="Ovreas L."/>
            <person name="Rohde M."/>
            <person name="Galperin M.Y."/>
            <person name="Jogler C."/>
        </authorList>
    </citation>
    <scope>NUCLEOTIDE SEQUENCE [LARGE SCALE GENOMIC DNA]</scope>
    <source>
        <strain evidence="7 8">Pan14r</strain>
    </source>
</reference>
<dbReference type="PANTHER" id="PTHR44591">
    <property type="entry name" value="STRESS RESPONSE REGULATOR PROTEIN 1"/>
    <property type="match status" value="1"/>
</dbReference>
<evidence type="ECO:0000259" key="6">
    <source>
        <dbReference type="PROSITE" id="PS50110"/>
    </source>
</evidence>
<evidence type="ECO:0000313" key="8">
    <source>
        <dbReference type="Proteomes" id="UP000317238"/>
    </source>
</evidence>
<dbReference type="SMART" id="SM00091">
    <property type="entry name" value="PAS"/>
    <property type="match status" value="1"/>
</dbReference>
<dbReference type="SUPFAM" id="SSF55785">
    <property type="entry name" value="PYP-like sensor domain (PAS domain)"/>
    <property type="match status" value="1"/>
</dbReference>
<dbReference type="Gene3D" id="3.30.450.40">
    <property type="match status" value="1"/>
</dbReference>
<dbReference type="GO" id="GO:0000160">
    <property type="term" value="P:phosphorelay signal transduction system"/>
    <property type="evidence" value="ECO:0007669"/>
    <property type="project" value="InterPro"/>
</dbReference>
<keyword evidence="1 4" id="KW-0597">Phosphoprotein</keyword>
<dbReference type="Pfam" id="PF01590">
    <property type="entry name" value="GAF"/>
    <property type="match status" value="1"/>
</dbReference>
<dbReference type="SUPFAM" id="SSF55781">
    <property type="entry name" value="GAF domain-like"/>
    <property type="match status" value="1"/>
</dbReference>
<dbReference type="PANTHER" id="PTHR44591:SF3">
    <property type="entry name" value="RESPONSE REGULATORY DOMAIN-CONTAINING PROTEIN"/>
    <property type="match status" value="1"/>
</dbReference>
<dbReference type="RefSeq" id="WP_145304299.1">
    <property type="nucleotide sequence ID" value="NZ_CP036319.1"/>
</dbReference>
<dbReference type="SUPFAM" id="SSF52172">
    <property type="entry name" value="CheY-like"/>
    <property type="match status" value="1"/>
</dbReference>
<dbReference type="SMART" id="SM00065">
    <property type="entry name" value="GAF"/>
    <property type="match status" value="1"/>
</dbReference>
<feature type="region of interest" description="Disordered" evidence="5">
    <location>
        <begin position="1"/>
        <end position="22"/>
    </location>
</feature>
<dbReference type="PROSITE" id="PS50110">
    <property type="entry name" value="RESPONSE_REGULATORY"/>
    <property type="match status" value="1"/>
</dbReference>
<keyword evidence="2" id="KW-0808">Transferase</keyword>
<dbReference type="Pfam" id="PF00072">
    <property type="entry name" value="Response_reg"/>
    <property type="match status" value="1"/>
</dbReference>
<dbReference type="InterPro" id="IPR003018">
    <property type="entry name" value="GAF"/>
</dbReference>
<evidence type="ECO:0000313" key="7">
    <source>
        <dbReference type="EMBL" id="TWT65586.1"/>
    </source>
</evidence>
<evidence type="ECO:0000256" key="5">
    <source>
        <dbReference type="SAM" id="MobiDB-lite"/>
    </source>
</evidence>
<evidence type="ECO:0000256" key="2">
    <source>
        <dbReference type="ARBA" id="ARBA00022679"/>
    </source>
</evidence>
<dbReference type="Gene3D" id="3.30.450.20">
    <property type="entry name" value="PAS domain"/>
    <property type="match status" value="1"/>
</dbReference>
<dbReference type="OrthoDB" id="227620at2"/>
<dbReference type="Proteomes" id="UP000317238">
    <property type="component" value="Unassembled WGS sequence"/>
</dbReference>
<proteinExistence type="predicted"/>
<accession>A0A5C5XQV0</accession>
<dbReference type="InterPro" id="IPR011006">
    <property type="entry name" value="CheY-like_superfamily"/>
</dbReference>
<organism evidence="7 8">
    <name type="scientific">Crateriforma conspicua</name>
    <dbReference type="NCBI Taxonomy" id="2527996"/>
    <lineage>
        <taxon>Bacteria</taxon>
        <taxon>Pseudomonadati</taxon>
        <taxon>Planctomycetota</taxon>
        <taxon>Planctomycetia</taxon>
        <taxon>Planctomycetales</taxon>
        <taxon>Planctomycetaceae</taxon>
        <taxon>Crateriforma</taxon>
    </lineage>
</organism>